<dbReference type="GO" id="GO:0003677">
    <property type="term" value="F:DNA binding"/>
    <property type="evidence" value="ECO:0007669"/>
    <property type="project" value="InterPro"/>
</dbReference>
<organism evidence="2 3">
    <name type="scientific">Streptomyces flaveus</name>
    <dbReference type="NCBI Taxonomy" id="66370"/>
    <lineage>
        <taxon>Bacteria</taxon>
        <taxon>Bacillati</taxon>
        <taxon>Actinomycetota</taxon>
        <taxon>Actinomycetes</taxon>
        <taxon>Kitasatosporales</taxon>
        <taxon>Streptomycetaceae</taxon>
        <taxon>Streptomyces</taxon>
        <taxon>Streptomyces aurantiacus group</taxon>
    </lineage>
</organism>
<keyword evidence="2" id="KW-0489">Methyltransferase</keyword>
<proteinExistence type="predicted"/>
<name>A0A917RMG5_9ACTN</name>
<sequence length="550" mass="59144">MTDTPAPPAGPLVTGAEIARLAGVTRAAVSNWRRRYDDFPAPASGGVNSPLFDLAEVQAWLDRQRKGQDVSAEVQLWQALRGVYGDDMVGGLVDVARLLAEGEAPAELPADVVRLVRDLAESSGAAEVVDSLAERFTDSVRRAGSDQVTSPRIVRAVRQFAGEVASDATVFDPACGIGTLLLAVGPDQGSRRCGQESDARSALFAQLRADLTGHTGVRILTGDSLRDDRWPDLKADLVVCDPPVGEPEWGREDLLLDSRWEFGIPSRAEGELAWLQHAYAHTTPGGRVLMVLPASVAYRKAGRRIRAELVRRGILTQVTALPSGTAASHALPVHLWHLRRPLALGDAVTSVRMVDLTAGDPDGSLEPAPDQMAEVPLIDLLDDAVDLTPGRHVEQSHRDYAVEYQVLQRELTEQLRLLAELLPVLAAGDGPSSVEGPTVSVADLVRAGLVEYGGPEPVSVSDQLDTDYLQGFLRNAANTRRSTSTSGTFRLDGKGARIPQMDITEQRRYGAAFRALQEFEERARKVVELSRDAAALARDGLGNGALTPES</sequence>
<dbReference type="InterPro" id="IPR036388">
    <property type="entry name" value="WH-like_DNA-bd_sf"/>
</dbReference>
<protein>
    <submittedName>
        <fullName evidence="2">SAM-dependent methyltransferase</fullName>
    </submittedName>
</protein>
<dbReference type="EMBL" id="BMPQ01000052">
    <property type="protein sequence ID" value="GGL15427.1"/>
    <property type="molecule type" value="Genomic_DNA"/>
</dbReference>
<dbReference type="PANTHER" id="PTHR42998">
    <property type="entry name" value="TYPE I RESTRICTION ENZYME HINDVIIP M PROTEIN-RELATED"/>
    <property type="match status" value="1"/>
</dbReference>
<reference evidence="2" key="1">
    <citation type="journal article" date="2014" name="Int. J. Syst. Evol. Microbiol.">
        <title>Complete genome sequence of Corynebacterium casei LMG S-19264T (=DSM 44701T), isolated from a smear-ripened cheese.</title>
        <authorList>
            <consortium name="US DOE Joint Genome Institute (JGI-PGF)"/>
            <person name="Walter F."/>
            <person name="Albersmeier A."/>
            <person name="Kalinowski J."/>
            <person name="Ruckert C."/>
        </authorList>
    </citation>
    <scope>NUCLEOTIDE SEQUENCE</scope>
    <source>
        <strain evidence="2">JCM 3035</strain>
    </source>
</reference>
<dbReference type="PANTHER" id="PTHR42998:SF1">
    <property type="entry name" value="TYPE I RESTRICTION ENZYME HINDI METHYLASE SUBUNIT"/>
    <property type="match status" value="1"/>
</dbReference>
<gene>
    <name evidence="2" type="ORF">GCM10010094_90380</name>
</gene>
<dbReference type="GO" id="GO:0008170">
    <property type="term" value="F:N-methyltransferase activity"/>
    <property type="evidence" value="ECO:0007669"/>
    <property type="project" value="InterPro"/>
</dbReference>
<dbReference type="GO" id="GO:0032259">
    <property type="term" value="P:methylation"/>
    <property type="evidence" value="ECO:0007669"/>
    <property type="project" value="UniProtKB-KW"/>
</dbReference>
<dbReference type="Gene3D" id="1.10.10.10">
    <property type="entry name" value="Winged helix-like DNA-binding domain superfamily/Winged helix DNA-binding domain"/>
    <property type="match status" value="1"/>
</dbReference>
<reference evidence="2" key="2">
    <citation type="submission" date="2020-09" db="EMBL/GenBank/DDBJ databases">
        <authorList>
            <person name="Sun Q."/>
            <person name="Ohkuma M."/>
        </authorList>
    </citation>
    <scope>NUCLEOTIDE SEQUENCE</scope>
    <source>
        <strain evidence="2">JCM 3035</strain>
    </source>
</reference>
<evidence type="ECO:0000313" key="2">
    <source>
        <dbReference type="EMBL" id="GGL15427.1"/>
    </source>
</evidence>
<dbReference type="Gene3D" id="3.40.50.150">
    <property type="entry name" value="Vaccinia Virus protein VP39"/>
    <property type="match status" value="1"/>
</dbReference>
<dbReference type="RefSeq" id="WP_189327537.1">
    <property type="nucleotide sequence ID" value="NZ_BMPQ01000052.1"/>
</dbReference>
<dbReference type="CDD" id="cd02440">
    <property type="entry name" value="AdoMet_MTases"/>
    <property type="match status" value="1"/>
</dbReference>
<evidence type="ECO:0000313" key="3">
    <source>
        <dbReference type="Proteomes" id="UP000637788"/>
    </source>
</evidence>
<keyword evidence="3" id="KW-1185">Reference proteome</keyword>
<dbReference type="InterPro" id="IPR029063">
    <property type="entry name" value="SAM-dependent_MTases_sf"/>
</dbReference>
<feature type="domain" description="DNA methylase adenine-specific" evidence="1">
    <location>
        <begin position="148"/>
        <end position="342"/>
    </location>
</feature>
<dbReference type="InterPro" id="IPR003356">
    <property type="entry name" value="DNA_methylase_A-5"/>
</dbReference>
<dbReference type="PRINTS" id="PR00507">
    <property type="entry name" value="N12N6MTFRASE"/>
</dbReference>
<dbReference type="Proteomes" id="UP000637788">
    <property type="component" value="Unassembled WGS sequence"/>
</dbReference>
<dbReference type="AlphaFoldDB" id="A0A917RMG5"/>
<keyword evidence="2" id="KW-0808">Transferase</keyword>
<evidence type="ECO:0000259" key="1">
    <source>
        <dbReference type="Pfam" id="PF02384"/>
    </source>
</evidence>
<accession>A0A917RMG5</accession>
<comment type="caution">
    <text evidence="2">The sequence shown here is derived from an EMBL/GenBank/DDBJ whole genome shotgun (WGS) entry which is preliminary data.</text>
</comment>
<dbReference type="Pfam" id="PF02384">
    <property type="entry name" value="N6_Mtase"/>
    <property type="match status" value="1"/>
</dbReference>
<dbReference type="SUPFAM" id="SSF53335">
    <property type="entry name" value="S-adenosyl-L-methionine-dependent methyltransferases"/>
    <property type="match status" value="1"/>
</dbReference>
<dbReference type="InterPro" id="IPR052916">
    <property type="entry name" value="Type-I_RE_MTase_Subunit"/>
</dbReference>